<dbReference type="EMBL" id="BMLF01000001">
    <property type="protein sequence ID" value="GGL85125.1"/>
    <property type="molecule type" value="Genomic_DNA"/>
</dbReference>
<protein>
    <submittedName>
        <fullName evidence="6">TetR family transcriptional regulator</fullName>
    </submittedName>
</protein>
<evidence type="ECO:0000256" key="2">
    <source>
        <dbReference type="ARBA" id="ARBA00023125"/>
    </source>
</evidence>
<dbReference type="Pfam" id="PF17932">
    <property type="entry name" value="TetR_C_24"/>
    <property type="match status" value="1"/>
</dbReference>
<name>A0A917SL62_9RHOB</name>
<dbReference type="InterPro" id="IPR023772">
    <property type="entry name" value="DNA-bd_HTH_TetR-type_CS"/>
</dbReference>
<dbReference type="SUPFAM" id="SSF48498">
    <property type="entry name" value="Tetracyclin repressor-like, C-terminal domain"/>
    <property type="match status" value="1"/>
</dbReference>
<dbReference type="GO" id="GO:0000976">
    <property type="term" value="F:transcription cis-regulatory region binding"/>
    <property type="evidence" value="ECO:0007669"/>
    <property type="project" value="TreeGrafter"/>
</dbReference>
<dbReference type="RefSeq" id="WP_028285332.1">
    <property type="nucleotide sequence ID" value="NZ_BMLF01000001.1"/>
</dbReference>
<dbReference type="Proteomes" id="UP000649829">
    <property type="component" value="Unassembled WGS sequence"/>
</dbReference>
<evidence type="ECO:0000313" key="6">
    <source>
        <dbReference type="EMBL" id="GGL85125.1"/>
    </source>
</evidence>
<dbReference type="PROSITE" id="PS01081">
    <property type="entry name" value="HTH_TETR_1"/>
    <property type="match status" value="1"/>
</dbReference>
<sequence>MTRQTRIRSAETGARIRAAALRLFARDGYAAVSMRQIAGEVGLQVGALYNHVADKQSLLVVLMREHMEALLAALDAEALPEAPDAALEGFVRFHIRYHAARPDEVFIAYMELRNLGPENFAGIEALRRRYEDRLEGMLARGAEAGIFSVRDARVATMAVIAMLTGVTTWFRPEGRLSLDEVEAIYVEMARKAVGAR</sequence>
<evidence type="ECO:0000256" key="4">
    <source>
        <dbReference type="PROSITE-ProRule" id="PRU00335"/>
    </source>
</evidence>
<dbReference type="PANTHER" id="PTHR30055">
    <property type="entry name" value="HTH-TYPE TRANSCRIPTIONAL REGULATOR RUTR"/>
    <property type="match status" value="1"/>
</dbReference>
<dbReference type="AlphaFoldDB" id="A0A917SL62"/>
<dbReference type="InterPro" id="IPR009057">
    <property type="entry name" value="Homeodomain-like_sf"/>
</dbReference>
<dbReference type="GO" id="GO:0003700">
    <property type="term" value="F:DNA-binding transcription factor activity"/>
    <property type="evidence" value="ECO:0007669"/>
    <property type="project" value="TreeGrafter"/>
</dbReference>
<gene>
    <name evidence="6" type="ORF">GCM10011534_03780</name>
</gene>
<dbReference type="SUPFAM" id="SSF46689">
    <property type="entry name" value="Homeodomain-like"/>
    <property type="match status" value="1"/>
</dbReference>
<evidence type="ECO:0000259" key="5">
    <source>
        <dbReference type="PROSITE" id="PS50977"/>
    </source>
</evidence>
<feature type="domain" description="HTH tetR-type" evidence="5">
    <location>
        <begin position="10"/>
        <end position="70"/>
    </location>
</feature>
<accession>A0A917SL62</accession>
<evidence type="ECO:0000313" key="7">
    <source>
        <dbReference type="Proteomes" id="UP000649829"/>
    </source>
</evidence>
<evidence type="ECO:0000256" key="1">
    <source>
        <dbReference type="ARBA" id="ARBA00023015"/>
    </source>
</evidence>
<comment type="caution">
    <text evidence="6">The sequence shown here is derived from an EMBL/GenBank/DDBJ whole genome shotgun (WGS) entry which is preliminary data.</text>
</comment>
<dbReference type="Pfam" id="PF00440">
    <property type="entry name" value="TetR_N"/>
    <property type="match status" value="1"/>
</dbReference>
<keyword evidence="1" id="KW-0805">Transcription regulation</keyword>
<evidence type="ECO:0000256" key="3">
    <source>
        <dbReference type="ARBA" id="ARBA00023163"/>
    </source>
</evidence>
<reference evidence="6" key="2">
    <citation type="submission" date="2020-09" db="EMBL/GenBank/DDBJ databases">
        <authorList>
            <person name="Sun Q."/>
            <person name="Zhou Y."/>
        </authorList>
    </citation>
    <scope>NUCLEOTIDE SEQUENCE</scope>
    <source>
        <strain evidence="6">CGMCC 1.6293</strain>
    </source>
</reference>
<proteinExistence type="predicted"/>
<dbReference type="InterPro" id="IPR041490">
    <property type="entry name" value="KstR2_TetR_C"/>
</dbReference>
<dbReference type="PANTHER" id="PTHR30055:SF234">
    <property type="entry name" value="HTH-TYPE TRANSCRIPTIONAL REGULATOR BETI"/>
    <property type="match status" value="1"/>
</dbReference>
<dbReference type="InterPro" id="IPR001647">
    <property type="entry name" value="HTH_TetR"/>
</dbReference>
<dbReference type="Gene3D" id="1.10.357.10">
    <property type="entry name" value="Tetracycline Repressor, domain 2"/>
    <property type="match status" value="1"/>
</dbReference>
<dbReference type="InterPro" id="IPR036271">
    <property type="entry name" value="Tet_transcr_reg_TetR-rel_C_sf"/>
</dbReference>
<keyword evidence="3" id="KW-0804">Transcription</keyword>
<feature type="DNA-binding region" description="H-T-H motif" evidence="4">
    <location>
        <begin position="33"/>
        <end position="52"/>
    </location>
</feature>
<reference evidence="6" key="1">
    <citation type="journal article" date="2014" name="Int. J. Syst. Evol. Microbiol.">
        <title>Complete genome sequence of Corynebacterium casei LMG S-19264T (=DSM 44701T), isolated from a smear-ripened cheese.</title>
        <authorList>
            <consortium name="US DOE Joint Genome Institute (JGI-PGF)"/>
            <person name="Walter F."/>
            <person name="Albersmeier A."/>
            <person name="Kalinowski J."/>
            <person name="Ruckert C."/>
        </authorList>
    </citation>
    <scope>NUCLEOTIDE SEQUENCE</scope>
    <source>
        <strain evidence="6">CGMCC 1.6293</strain>
    </source>
</reference>
<keyword evidence="2 4" id="KW-0238">DNA-binding</keyword>
<dbReference type="PROSITE" id="PS50977">
    <property type="entry name" value="HTH_TETR_2"/>
    <property type="match status" value="1"/>
</dbReference>
<organism evidence="6 7">
    <name type="scientific">Pseudooceanicola nanhaiensis</name>
    <dbReference type="NCBI Taxonomy" id="375761"/>
    <lineage>
        <taxon>Bacteria</taxon>
        <taxon>Pseudomonadati</taxon>
        <taxon>Pseudomonadota</taxon>
        <taxon>Alphaproteobacteria</taxon>
        <taxon>Rhodobacterales</taxon>
        <taxon>Paracoccaceae</taxon>
        <taxon>Pseudooceanicola</taxon>
    </lineage>
</organism>
<dbReference type="PRINTS" id="PR00455">
    <property type="entry name" value="HTHTETR"/>
</dbReference>
<dbReference type="InterPro" id="IPR050109">
    <property type="entry name" value="HTH-type_TetR-like_transc_reg"/>
</dbReference>
<keyword evidence="7" id="KW-1185">Reference proteome</keyword>